<sequence>MALAAVSFVTDYWLPLRRGEETDLTGVLIILTMVSLSGLLRFWQEFRTNKAAQGAEIDGSYYRHGIASWTGEYRRGAGRDSH</sequence>
<reference evidence="2 3" key="1">
    <citation type="submission" date="2018-06" db="EMBL/GenBank/DDBJ databases">
        <authorList>
            <consortium name="Pathogen Informatics"/>
            <person name="Doyle S."/>
        </authorList>
    </citation>
    <scope>NUCLEOTIDE SEQUENCE [LARGE SCALE GENOMIC DNA]</scope>
    <source>
        <strain evidence="2 3">NCTC7304</strain>
    </source>
</reference>
<keyword evidence="1" id="KW-0472">Membrane</keyword>
<dbReference type="GO" id="GO:0022857">
    <property type="term" value="F:transmembrane transporter activity"/>
    <property type="evidence" value="ECO:0007669"/>
    <property type="project" value="UniProtKB-ARBA"/>
</dbReference>
<keyword evidence="2" id="KW-0378">Hydrolase</keyword>
<evidence type="ECO:0000256" key="1">
    <source>
        <dbReference type="SAM" id="Phobius"/>
    </source>
</evidence>
<dbReference type="InterPro" id="IPR023298">
    <property type="entry name" value="ATPase_P-typ_TM_dom_sf"/>
</dbReference>
<gene>
    <name evidence="2" type="primary">mgtB_2</name>
    <name evidence="2" type="ORF">NCTC7304_00161</name>
</gene>
<dbReference type="GO" id="GO:0016787">
    <property type="term" value="F:hydrolase activity"/>
    <property type="evidence" value="ECO:0007669"/>
    <property type="project" value="UniProtKB-KW"/>
</dbReference>
<keyword evidence="1" id="KW-1133">Transmembrane helix</keyword>
<dbReference type="EC" id="3.6.3.2" evidence="2"/>
<feature type="transmembrane region" description="Helical" evidence="1">
    <location>
        <begin position="24"/>
        <end position="43"/>
    </location>
</feature>
<dbReference type="AlphaFoldDB" id="A0A379SMK5"/>
<dbReference type="SUPFAM" id="SSF81665">
    <property type="entry name" value="Calcium ATPase, transmembrane domain M"/>
    <property type="match status" value="1"/>
</dbReference>
<organism evidence="2 3">
    <name type="scientific">Salmonella enterica subsp. arizonae</name>
    <dbReference type="NCBI Taxonomy" id="59203"/>
    <lineage>
        <taxon>Bacteria</taxon>
        <taxon>Pseudomonadati</taxon>
        <taxon>Pseudomonadota</taxon>
        <taxon>Gammaproteobacteria</taxon>
        <taxon>Enterobacterales</taxon>
        <taxon>Enterobacteriaceae</taxon>
        <taxon>Salmonella</taxon>
    </lineage>
</organism>
<dbReference type="Proteomes" id="UP000254762">
    <property type="component" value="Unassembled WGS sequence"/>
</dbReference>
<evidence type="ECO:0000313" key="2">
    <source>
        <dbReference type="EMBL" id="SUG30809.1"/>
    </source>
</evidence>
<protein>
    <submittedName>
        <fullName evidence="2">Magnesium transporting ATPase, P-type 1</fullName>
        <ecNumber evidence="2">3.6.3.2</ecNumber>
    </submittedName>
</protein>
<proteinExistence type="predicted"/>
<evidence type="ECO:0000313" key="3">
    <source>
        <dbReference type="Proteomes" id="UP000254762"/>
    </source>
</evidence>
<dbReference type="EMBL" id="UGXD01000002">
    <property type="protein sequence ID" value="SUG30809.1"/>
    <property type="molecule type" value="Genomic_DNA"/>
</dbReference>
<keyword evidence="1" id="KW-0812">Transmembrane</keyword>
<name>A0A379SMK5_SALER</name>
<accession>A0A379SMK5</accession>